<name>A0AAW1S5R2_9CHLO</name>
<evidence type="ECO:0000256" key="2">
    <source>
        <dbReference type="ARBA" id="ARBA00022490"/>
    </source>
</evidence>
<protein>
    <recommendedName>
        <fullName evidence="8">Signal recognition particle 19 kDa protein</fullName>
    </recommendedName>
</protein>
<dbReference type="EMBL" id="JALJOS010000003">
    <property type="protein sequence ID" value="KAK9841287.1"/>
    <property type="molecule type" value="Genomic_DNA"/>
</dbReference>
<dbReference type="PANTHER" id="PTHR17453:SF0">
    <property type="entry name" value="SIGNAL RECOGNITION PARTICLE 19 KDA PROTEIN"/>
    <property type="match status" value="1"/>
</dbReference>
<feature type="compositionally biased region" description="Basic residues" evidence="5">
    <location>
        <begin position="138"/>
        <end position="149"/>
    </location>
</feature>
<keyword evidence="2" id="KW-0963">Cytoplasm</keyword>
<sequence>MAEERQHDERVCIDPSYLDSKKSVSEGRRVAAAIAVERPIAPEIHDCCEHLKLASGIENKAYSRDYWVRGRVRVQLLKDDGTPANPEILNRSVLLRRIAELLPKHPNRSERAQALRAAQQKAAAKQAAAAAPAASAKPSKKDKKAKKGR</sequence>
<keyword evidence="4" id="KW-0687">Ribonucleoprotein</keyword>
<comment type="caution">
    <text evidence="6">The sequence shown here is derived from an EMBL/GenBank/DDBJ whole genome shotgun (WGS) entry which is preliminary data.</text>
</comment>
<feature type="region of interest" description="Disordered" evidence="5">
    <location>
        <begin position="105"/>
        <end position="149"/>
    </location>
</feature>
<dbReference type="SUPFAM" id="SSF69695">
    <property type="entry name" value="SRP19"/>
    <property type="match status" value="1"/>
</dbReference>
<keyword evidence="3" id="KW-0733">Signal recognition particle</keyword>
<dbReference type="InterPro" id="IPR002778">
    <property type="entry name" value="Signal_recog_particle_SRP19"/>
</dbReference>
<feature type="compositionally biased region" description="Low complexity" evidence="5">
    <location>
        <begin position="114"/>
        <end position="137"/>
    </location>
</feature>
<comment type="subcellular location">
    <subcellularLocation>
        <location evidence="1">Cytoplasm</location>
    </subcellularLocation>
</comment>
<evidence type="ECO:0000256" key="5">
    <source>
        <dbReference type="SAM" id="MobiDB-lite"/>
    </source>
</evidence>
<organism evidence="6 7">
    <name type="scientific">Apatococcus lobatus</name>
    <dbReference type="NCBI Taxonomy" id="904363"/>
    <lineage>
        <taxon>Eukaryota</taxon>
        <taxon>Viridiplantae</taxon>
        <taxon>Chlorophyta</taxon>
        <taxon>core chlorophytes</taxon>
        <taxon>Trebouxiophyceae</taxon>
        <taxon>Chlorellales</taxon>
        <taxon>Chlorellaceae</taxon>
        <taxon>Apatococcus</taxon>
    </lineage>
</organism>
<reference evidence="6 7" key="1">
    <citation type="journal article" date="2024" name="Nat. Commun.">
        <title>Phylogenomics reveals the evolutionary origins of lichenization in chlorophyte algae.</title>
        <authorList>
            <person name="Puginier C."/>
            <person name="Libourel C."/>
            <person name="Otte J."/>
            <person name="Skaloud P."/>
            <person name="Haon M."/>
            <person name="Grisel S."/>
            <person name="Petersen M."/>
            <person name="Berrin J.G."/>
            <person name="Delaux P.M."/>
            <person name="Dal Grande F."/>
            <person name="Keller J."/>
        </authorList>
    </citation>
    <scope>NUCLEOTIDE SEQUENCE [LARGE SCALE GENOMIC DNA]</scope>
    <source>
        <strain evidence="6 7">SAG 2145</strain>
    </source>
</reference>
<evidence type="ECO:0000256" key="3">
    <source>
        <dbReference type="ARBA" id="ARBA00023135"/>
    </source>
</evidence>
<evidence type="ECO:0000313" key="7">
    <source>
        <dbReference type="Proteomes" id="UP001438707"/>
    </source>
</evidence>
<dbReference type="Pfam" id="PF01922">
    <property type="entry name" value="SRP19"/>
    <property type="match status" value="1"/>
</dbReference>
<dbReference type="PANTHER" id="PTHR17453">
    <property type="entry name" value="SIGNAL RECOGNITION PARTICLE 19 KD PROTEIN"/>
    <property type="match status" value="1"/>
</dbReference>
<evidence type="ECO:0008006" key="8">
    <source>
        <dbReference type="Google" id="ProtNLM"/>
    </source>
</evidence>
<dbReference type="GO" id="GO:0008312">
    <property type="term" value="F:7S RNA binding"/>
    <property type="evidence" value="ECO:0007669"/>
    <property type="project" value="InterPro"/>
</dbReference>
<evidence type="ECO:0000256" key="1">
    <source>
        <dbReference type="ARBA" id="ARBA00004496"/>
    </source>
</evidence>
<gene>
    <name evidence="6" type="ORF">WJX74_003150</name>
</gene>
<dbReference type="GO" id="GO:0006617">
    <property type="term" value="P:SRP-dependent cotranslational protein targeting to membrane, signal sequence recognition"/>
    <property type="evidence" value="ECO:0007669"/>
    <property type="project" value="TreeGrafter"/>
</dbReference>
<evidence type="ECO:0000313" key="6">
    <source>
        <dbReference type="EMBL" id="KAK9841287.1"/>
    </source>
</evidence>
<dbReference type="AlphaFoldDB" id="A0AAW1S5R2"/>
<evidence type="ECO:0000256" key="4">
    <source>
        <dbReference type="ARBA" id="ARBA00023274"/>
    </source>
</evidence>
<keyword evidence="7" id="KW-1185">Reference proteome</keyword>
<accession>A0AAW1S5R2</accession>
<dbReference type="Proteomes" id="UP001438707">
    <property type="component" value="Unassembled WGS sequence"/>
</dbReference>
<dbReference type="InterPro" id="IPR036521">
    <property type="entry name" value="SRP19-like_sf"/>
</dbReference>
<dbReference type="Gene3D" id="3.30.56.30">
    <property type="entry name" value="Signal recognition particle, SRP19-like subunit"/>
    <property type="match status" value="1"/>
</dbReference>
<proteinExistence type="predicted"/>
<dbReference type="GO" id="GO:0005786">
    <property type="term" value="C:signal recognition particle, endoplasmic reticulum targeting"/>
    <property type="evidence" value="ECO:0007669"/>
    <property type="project" value="UniProtKB-KW"/>
</dbReference>